<accession>V7PHF2</accession>
<dbReference type="Proteomes" id="UP000018538">
    <property type="component" value="Unassembled WGS sequence"/>
</dbReference>
<sequence length="761" mass="92602">MMLFGRRQIIERNYNIKKKNFNDYFFLNYYKYSTKNGIKFNNEATELNKENFENQWKKIIKKDYVNRITNIFENNNTNDIKKNCFYFILGPKGVGKKFFIEKSKEIFLNREIQSNEEKKSINIKRKKYNEENMGYDNEAYIRKINVDGMNKVRKQNIFFEYDFKSKCENNVMPFSMVIYNLENFLRHKLLKEMNNDIKNKNIKLEDIYKEIINTNYNDIISLTKIKDFFKDILNKKNEENGENEENIYDYLNDIDKSTIENYIMLIETNKFSYDNLKSFLNILLKNLNTNVFCSFLNEFSSFLYFLKLISQYEEQLYYSKNSQNVITHYLSSGLYIYKYFLLLIKLLKDKYNYNFFFIFYNFNLLFIGPQPCQNFQFFYNFMEENLRKYNIPVIVHSIKNLEMMKTIFLYNNYVNNLFYKLSLNYDKNKNVSKSTNMKEINYSKMNYNIPIDKIASSSNNTEYYNDELKEIQKRISINESENCYEIIKDNIIEIENMSYDIVKFILMPNFINKEEICKCLYEIIGGNIELIKIVCKGLYNLNNEFTEKKIWEEIEKEKKENITYDMDEEPDISRDNTIEEIINYKKIEKQYNFLKNIHQNVLHTFILDFEKKIINFFSLPHIEKMKENHSYNVDEKNNINKKPNKCKEENFEKRGLNYVEFHFTIFEVIRYFIKKKKVFCKNILKLNNPVLLGLIDVNIIHYNYSNKYLELTNKFYEVLLLNYINFRYNQFPLKFKAQYNINYVLNYNTIKHEYNLLETQT</sequence>
<dbReference type="OrthoDB" id="364143at2759"/>
<evidence type="ECO:0000313" key="1">
    <source>
        <dbReference type="EMBL" id="ETB58869.1"/>
    </source>
</evidence>
<reference evidence="1 2" key="1">
    <citation type="submission" date="2013-11" db="EMBL/GenBank/DDBJ databases">
        <title>The Genome Sequence of Plasmodium yoelii 17X.</title>
        <authorList>
            <consortium name="The Broad Institute Genomics Platform"/>
            <consortium name="The Broad Institute Genome Sequencing Center for Infectious Disease"/>
            <person name="Neafsey D."/>
            <person name="Adams J."/>
            <person name="Walker B."/>
            <person name="Young S.K."/>
            <person name="Zeng Q."/>
            <person name="Gargeya S."/>
            <person name="Fitzgerald M."/>
            <person name="Haas B."/>
            <person name="Abouelleil A."/>
            <person name="Alvarado L."/>
            <person name="Chapman S.B."/>
            <person name="Gainer-Dewar J."/>
            <person name="Goldberg J."/>
            <person name="Griggs A."/>
            <person name="Gujja S."/>
            <person name="Hansen M."/>
            <person name="Howarth C."/>
            <person name="Imamovic A."/>
            <person name="Ireland A."/>
            <person name="Larimer J."/>
            <person name="McCowan C."/>
            <person name="Murphy C."/>
            <person name="Pearson M."/>
            <person name="Poon T.W."/>
            <person name="Priest M."/>
            <person name="Roberts A."/>
            <person name="Saif S."/>
            <person name="Shea T."/>
            <person name="Sykes S."/>
            <person name="Wortman J."/>
            <person name="Nusbaum C."/>
            <person name="Birren B."/>
        </authorList>
    </citation>
    <scope>NUCLEOTIDE SEQUENCE [LARGE SCALE GENOMIC DNA]</scope>
    <source>
        <strain evidence="1 2">17X</strain>
    </source>
</reference>
<evidence type="ECO:0000313" key="2">
    <source>
        <dbReference type="Proteomes" id="UP000018538"/>
    </source>
</evidence>
<dbReference type="AlphaFoldDB" id="V7PHF2"/>
<gene>
    <name evidence="1" type="ORF">YYC_03633</name>
</gene>
<protein>
    <submittedName>
        <fullName evidence="1">Uncharacterized protein</fullName>
    </submittedName>
</protein>
<proteinExistence type="predicted"/>
<dbReference type="EMBL" id="KI635769">
    <property type="protein sequence ID" value="ETB58869.1"/>
    <property type="molecule type" value="Genomic_DNA"/>
</dbReference>
<keyword evidence="2" id="KW-1185">Reference proteome</keyword>
<organism evidence="1 2">
    <name type="scientific">Plasmodium yoelii 17X</name>
    <dbReference type="NCBI Taxonomy" id="1323249"/>
    <lineage>
        <taxon>Eukaryota</taxon>
        <taxon>Sar</taxon>
        <taxon>Alveolata</taxon>
        <taxon>Apicomplexa</taxon>
        <taxon>Aconoidasida</taxon>
        <taxon>Haemosporida</taxon>
        <taxon>Plasmodiidae</taxon>
        <taxon>Plasmodium</taxon>
        <taxon>Plasmodium (Vinckeia)</taxon>
    </lineage>
</organism>
<name>V7PHF2_PLAYE</name>